<accession>A0A1D8U1B4</accession>
<gene>
    <name evidence="2" type="ORF">BJP34_33515</name>
</gene>
<dbReference type="Pfam" id="PF04965">
    <property type="entry name" value="GPW_gp25"/>
    <property type="match status" value="1"/>
</dbReference>
<dbReference type="SUPFAM" id="SSF160719">
    <property type="entry name" value="gpW/gp25-like"/>
    <property type="match status" value="1"/>
</dbReference>
<dbReference type="InterPro" id="IPR007048">
    <property type="entry name" value="IraD/Gp25-like"/>
</dbReference>
<dbReference type="Proteomes" id="UP000177870">
    <property type="component" value="Chromosome"/>
</dbReference>
<dbReference type="AlphaFoldDB" id="A0A1D8U1B4"/>
<proteinExistence type="predicted"/>
<feature type="domain" description="IraD/Gp25-like" evidence="1">
    <location>
        <begin position="29"/>
        <end position="118"/>
    </location>
</feature>
<evidence type="ECO:0000259" key="1">
    <source>
        <dbReference type="Pfam" id="PF04965"/>
    </source>
</evidence>
<dbReference type="EMBL" id="CP017599">
    <property type="protein sequence ID" value="AOX03697.1"/>
    <property type="molecule type" value="Genomic_DNA"/>
</dbReference>
<dbReference type="Gene3D" id="3.10.450.40">
    <property type="match status" value="1"/>
</dbReference>
<dbReference type="KEGG" id="mpro:BJP34_33515"/>
<evidence type="ECO:0000313" key="3">
    <source>
        <dbReference type="Proteomes" id="UP000177870"/>
    </source>
</evidence>
<dbReference type="OrthoDB" id="9802846at2"/>
<dbReference type="RefSeq" id="WP_070396068.1">
    <property type="nucleotide sequence ID" value="NZ_CP017599.1"/>
</dbReference>
<organism evidence="2 3">
    <name type="scientific">Moorena producens PAL-8-15-08-1</name>
    <dbReference type="NCBI Taxonomy" id="1458985"/>
    <lineage>
        <taxon>Bacteria</taxon>
        <taxon>Bacillati</taxon>
        <taxon>Cyanobacteriota</taxon>
        <taxon>Cyanophyceae</taxon>
        <taxon>Coleofasciculales</taxon>
        <taxon>Coleofasciculaceae</taxon>
        <taxon>Moorena</taxon>
    </lineage>
</organism>
<evidence type="ECO:0000313" key="2">
    <source>
        <dbReference type="EMBL" id="AOX03697.1"/>
    </source>
</evidence>
<sequence>MEENSSFLGTGWSFPPTFNQDTGTVEMVSDEEDIVQSLEIILSTRPAERIMQPDFGCELSQFLFEEITQGLITGIRGTISDALLNHEHRIDVEDITIEDSEIDGLLLISITYTVRVTNSRFNLVYPFYLNEAQTV</sequence>
<protein>
    <recommendedName>
        <fullName evidence="1">IraD/Gp25-like domain-containing protein</fullName>
    </recommendedName>
</protein>
<dbReference type="STRING" id="1458985.BJP34_33515"/>
<reference evidence="3" key="1">
    <citation type="submission" date="2016-10" db="EMBL/GenBank/DDBJ databases">
        <title>Comparative genomics uncovers the prolific and rare metabolic potential of the cyanobacterial genus Moorea.</title>
        <authorList>
            <person name="Leao T."/>
            <person name="Castelao G."/>
            <person name="Korobeynikov A."/>
            <person name="Monroe E.A."/>
            <person name="Podell S."/>
            <person name="Glukhov E."/>
            <person name="Allen E."/>
            <person name="Gerwick W.H."/>
            <person name="Gerwick L."/>
        </authorList>
    </citation>
    <scope>NUCLEOTIDE SEQUENCE [LARGE SCALE GENOMIC DNA]</scope>
    <source>
        <strain evidence="3">PAL-8-15-08-1</strain>
    </source>
</reference>
<name>A0A1D8U1B4_9CYAN</name>